<dbReference type="InterPro" id="IPR050398">
    <property type="entry name" value="HssS/ArlS-like"/>
</dbReference>
<evidence type="ECO:0000313" key="12">
    <source>
        <dbReference type="EMBL" id="SFD27442.1"/>
    </source>
</evidence>
<evidence type="ECO:0000256" key="7">
    <source>
        <dbReference type="ARBA" id="ARBA00022777"/>
    </source>
</evidence>
<dbReference type="EMBL" id="FOKQ01000056">
    <property type="protein sequence ID" value="SFD27442.1"/>
    <property type="molecule type" value="Genomic_DNA"/>
</dbReference>
<evidence type="ECO:0000256" key="10">
    <source>
        <dbReference type="ARBA" id="ARBA00023136"/>
    </source>
</evidence>
<dbReference type="EC" id="2.7.13.3" evidence="3"/>
<dbReference type="SMART" id="SM00388">
    <property type="entry name" value="HisKA"/>
    <property type="match status" value="1"/>
</dbReference>
<gene>
    <name evidence="12" type="ORF">SAMN02910406_03559</name>
</gene>
<dbReference type="SUPFAM" id="SSF47384">
    <property type="entry name" value="Homodimeric domain of signal transducing histidine kinase"/>
    <property type="match status" value="1"/>
</dbReference>
<reference evidence="12 13" key="1">
    <citation type="submission" date="2016-10" db="EMBL/GenBank/DDBJ databases">
        <authorList>
            <person name="de Groot N.N."/>
        </authorList>
    </citation>
    <scope>NUCLEOTIDE SEQUENCE [LARGE SCALE GENOMIC DNA]</scope>
    <source>
        <strain evidence="12 13">AR67</strain>
    </source>
</reference>
<evidence type="ECO:0000256" key="3">
    <source>
        <dbReference type="ARBA" id="ARBA00012438"/>
    </source>
</evidence>
<dbReference type="InterPro" id="IPR004358">
    <property type="entry name" value="Sig_transdc_His_kin-like_C"/>
</dbReference>
<feature type="domain" description="Histidine kinase" evidence="11">
    <location>
        <begin position="85"/>
        <end position="287"/>
    </location>
</feature>
<dbReference type="PANTHER" id="PTHR45528">
    <property type="entry name" value="SENSOR HISTIDINE KINASE CPXA"/>
    <property type="match status" value="1"/>
</dbReference>
<keyword evidence="7" id="KW-0418">Kinase</keyword>
<dbReference type="PRINTS" id="PR00344">
    <property type="entry name" value="BCTRLSENSOR"/>
</dbReference>
<keyword evidence="6" id="KW-0812">Transmembrane</keyword>
<dbReference type="CDD" id="cd00082">
    <property type="entry name" value="HisKA"/>
    <property type="match status" value="1"/>
</dbReference>
<comment type="subcellular location">
    <subcellularLocation>
        <location evidence="2">Membrane</location>
        <topology evidence="2">Multi-pass membrane protein</topology>
    </subcellularLocation>
</comment>
<keyword evidence="4" id="KW-0597">Phosphoprotein</keyword>
<evidence type="ECO:0000259" key="11">
    <source>
        <dbReference type="PROSITE" id="PS50109"/>
    </source>
</evidence>
<evidence type="ECO:0000256" key="8">
    <source>
        <dbReference type="ARBA" id="ARBA00022989"/>
    </source>
</evidence>
<keyword evidence="9" id="KW-0902">Two-component regulatory system</keyword>
<dbReference type="Pfam" id="PF02518">
    <property type="entry name" value="HATPase_c"/>
    <property type="match status" value="1"/>
</dbReference>
<comment type="catalytic activity">
    <reaction evidence="1">
        <text>ATP + protein L-histidine = ADP + protein N-phospho-L-histidine.</text>
        <dbReference type="EC" id="2.7.13.3"/>
    </reaction>
</comment>
<dbReference type="InterPro" id="IPR003661">
    <property type="entry name" value="HisK_dim/P_dom"/>
</dbReference>
<dbReference type="OrthoDB" id="335833at2"/>
<evidence type="ECO:0000256" key="4">
    <source>
        <dbReference type="ARBA" id="ARBA00022553"/>
    </source>
</evidence>
<evidence type="ECO:0000313" key="13">
    <source>
        <dbReference type="Proteomes" id="UP000182192"/>
    </source>
</evidence>
<evidence type="ECO:0000256" key="5">
    <source>
        <dbReference type="ARBA" id="ARBA00022679"/>
    </source>
</evidence>
<keyword evidence="10" id="KW-0472">Membrane</keyword>
<name>A0A1I1QZN0_RUMAL</name>
<dbReference type="SMART" id="SM00387">
    <property type="entry name" value="HATPase_c"/>
    <property type="match status" value="1"/>
</dbReference>
<dbReference type="InterPro" id="IPR036890">
    <property type="entry name" value="HATPase_C_sf"/>
</dbReference>
<dbReference type="InterPro" id="IPR003594">
    <property type="entry name" value="HATPase_dom"/>
</dbReference>
<dbReference type="Proteomes" id="UP000182192">
    <property type="component" value="Unassembled WGS sequence"/>
</dbReference>
<dbReference type="Gene3D" id="1.10.287.130">
    <property type="match status" value="1"/>
</dbReference>
<dbReference type="SUPFAM" id="SSF55874">
    <property type="entry name" value="ATPase domain of HSP90 chaperone/DNA topoisomerase II/histidine kinase"/>
    <property type="match status" value="1"/>
</dbReference>
<dbReference type="PANTHER" id="PTHR45528:SF8">
    <property type="entry name" value="HISTIDINE KINASE"/>
    <property type="match status" value="1"/>
</dbReference>
<dbReference type="Pfam" id="PF00512">
    <property type="entry name" value="HisKA"/>
    <property type="match status" value="1"/>
</dbReference>
<proteinExistence type="predicted"/>
<dbReference type="GO" id="GO:0005886">
    <property type="term" value="C:plasma membrane"/>
    <property type="evidence" value="ECO:0007669"/>
    <property type="project" value="TreeGrafter"/>
</dbReference>
<organism evidence="12 13">
    <name type="scientific">Ruminococcus albus</name>
    <dbReference type="NCBI Taxonomy" id="1264"/>
    <lineage>
        <taxon>Bacteria</taxon>
        <taxon>Bacillati</taxon>
        <taxon>Bacillota</taxon>
        <taxon>Clostridia</taxon>
        <taxon>Eubacteriales</taxon>
        <taxon>Oscillospiraceae</taxon>
        <taxon>Ruminococcus</taxon>
    </lineage>
</organism>
<dbReference type="AlphaFoldDB" id="A0A1I1QZN0"/>
<protein>
    <recommendedName>
        <fullName evidence="3">histidine kinase</fullName>
        <ecNumber evidence="3">2.7.13.3</ecNumber>
    </recommendedName>
</protein>
<evidence type="ECO:0000256" key="9">
    <source>
        <dbReference type="ARBA" id="ARBA00023012"/>
    </source>
</evidence>
<evidence type="ECO:0000256" key="1">
    <source>
        <dbReference type="ARBA" id="ARBA00000085"/>
    </source>
</evidence>
<dbReference type="InterPro" id="IPR005467">
    <property type="entry name" value="His_kinase_dom"/>
</dbReference>
<dbReference type="GO" id="GO:0000155">
    <property type="term" value="F:phosphorelay sensor kinase activity"/>
    <property type="evidence" value="ECO:0007669"/>
    <property type="project" value="InterPro"/>
</dbReference>
<keyword evidence="8" id="KW-1133">Transmembrane helix</keyword>
<dbReference type="Gene3D" id="3.30.565.10">
    <property type="entry name" value="Histidine kinase-like ATPase, C-terminal domain"/>
    <property type="match status" value="1"/>
</dbReference>
<dbReference type="RefSeq" id="WP_074963304.1">
    <property type="nucleotide sequence ID" value="NZ_FOKQ01000056.1"/>
</dbReference>
<evidence type="ECO:0000256" key="2">
    <source>
        <dbReference type="ARBA" id="ARBA00004141"/>
    </source>
</evidence>
<accession>A0A1I1QZN0</accession>
<dbReference type="PROSITE" id="PS50109">
    <property type="entry name" value="HIS_KIN"/>
    <property type="match status" value="1"/>
</dbReference>
<keyword evidence="5" id="KW-0808">Transferase</keyword>
<evidence type="ECO:0000256" key="6">
    <source>
        <dbReference type="ARBA" id="ARBA00022692"/>
    </source>
</evidence>
<dbReference type="InterPro" id="IPR036097">
    <property type="entry name" value="HisK_dim/P_sf"/>
</dbReference>
<sequence length="287" mass="32639">MIVCLVILNILLVCKILIMRRSAKEITEEIQDRLTTDTNTPITITSHDRRMRELAIQMNRQLNDLRKEYLQYHQGNTELKTAITNMSHDIRTPLTAIIGNLYMIRKTDDISEIREYLGAIEERTESMKQLTEELFRYSVIVSEDVETVTEEVYVNQVLAESIGSFYPVLTEKGITPNINISDARVIRIINKSDLTRVFSNLLNNAVKYSDGDLDITLSEDGKLTFANTAKELSSVQVEQLFDRFYTVEAAHHSTGLGLSIARTLVERMGGTIAADYDNSRLTIKITL</sequence>